<feature type="compositionally biased region" description="Pro residues" evidence="1">
    <location>
        <begin position="322"/>
        <end position="339"/>
    </location>
</feature>
<dbReference type="RefSeq" id="WP_145271625.1">
    <property type="nucleotide sequence ID" value="NZ_CP036426.1"/>
</dbReference>
<proteinExistence type="predicted"/>
<evidence type="ECO:0000313" key="3">
    <source>
        <dbReference type="Proteomes" id="UP000317835"/>
    </source>
</evidence>
<dbReference type="AlphaFoldDB" id="A0A518H4M9"/>
<keyword evidence="3" id="KW-1185">Reference proteome</keyword>
<sequence precursor="true">MSTSAPDPAPSSNPPGPRPGTGIGPGAPTGNRNAASHGLTARLPLCEAEAERLHRTVESWTAQHLPTTEPEADLIRSAAIEAVRYRRCVEAEERALRPRAREALLGWEEKRRHAIRRKAQDLRDDLEGVLDELTSSAFGIDWLLRHWRALLGLLSTGRGWRGDDLVQALRLLGRPPRRPERPDLDARLLWDLAAVCCPATVDAAAPPGVTGPAEAAGRLRDLVADRIARLEALRPVAWEAVEGPMAEAVEAAAMVDTSPEGLLRQRYRREALRDRDRSLALILRLRVERSKIDERAWRLAEKGQSLRTPVGGGWWRETDAWPAPPGCIPRPPAPDPAPAPDVEAEAEVNADPVPPPGPTPPPGDRPAPPDPRNNPRNAAPADPTDRPKSNPDMPVADRPLPADRDDPRRTPGRTDRRTGAHRDAPGGPPTPPDPPGRVVSGQPGRRLPLAARFVNGSDRPPRPLPRPRCARARSPTGPPDPGGGDRPPVVARPPGDRTR</sequence>
<reference evidence="2 3" key="1">
    <citation type="submission" date="2019-02" db="EMBL/GenBank/DDBJ databases">
        <title>Deep-cultivation of Planctomycetes and their phenomic and genomic characterization uncovers novel biology.</title>
        <authorList>
            <person name="Wiegand S."/>
            <person name="Jogler M."/>
            <person name="Boedeker C."/>
            <person name="Pinto D."/>
            <person name="Vollmers J."/>
            <person name="Rivas-Marin E."/>
            <person name="Kohn T."/>
            <person name="Peeters S.H."/>
            <person name="Heuer A."/>
            <person name="Rast P."/>
            <person name="Oberbeckmann S."/>
            <person name="Bunk B."/>
            <person name="Jeske O."/>
            <person name="Meyerdierks A."/>
            <person name="Storesund J.E."/>
            <person name="Kallscheuer N."/>
            <person name="Luecker S."/>
            <person name="Lage O.M."/>
            <person name="Pohl T."/>
            <person name="Merkel B.J."/>
            <person name="Hornburger P."/>
            <person name="Mueller R.-W."/>
            <person name="Bruemmer F."/>
            <person name="Labrenz M."/>
            <person name="Spormann A.M."/>
            <person name="Op den Camp H."/>
            <person name="Overmann J."/>
            <person name="Amann R."/>
            <person name="Jetten M.S.M."/>
            <person name="Mascher T."/>
            <person name="Medema M.H."/>
            <person name="Devos D.P."/>
            <person name="Kaster A.-K."/>
            <person name="Ovreas L."/>
            <person name="Rohde M."/>
            <person name="Galperin M.Y."/>
            <person name="Jogler C."/>
        </authorList>
    </citation>
    <scope>NUCLEOTIDE SEQUENCE [LARGE SCALE GENOMIC DNA]</scope>
    <source>
        <strain evidence="2 3">ElP</strain>
    </source>
</reference>
<dbReference type="PANTHER" id="PTHR45725:SF1">
    <property type="entry name" value="DISHEVELLED ASSOCIATED ACTIVATOR OF MORPHOGENESIS, ISOFORM D"/>
    <property type="match status" value="1"/>
</dbReference>
<feature type="region of interest" description="Disordered" evidence="1">
    <location>
        <begin position="308"/>
        <end position="499"/>
    </location>
</feature>
<feature type="region of interest" description="Disordered" evidence="1">
    <location>
        <begin position="1"/>
        <end position="35"/>
    </location>
</feature>
<feature type="compositionally biased region" description="Basic and acidic residues" evidence="1">
    <location>
        <begin position="400"/>
        <end position="424"/>
    </location>
</feature>
<feature type="compositionally biased region" description="Pro residues" evidence="1">
    <location>
        <begin position="7"/>
        <end position="18"/>
    </location>
</feature>
<dbReference type="EMBL" id="CP036426">
    <property type="protein sequence ID" value="QDV35799.1"/>
    <property type="molecule type" value="Genomic_DNA"/>
</dbReference>
<accession>A0A518H4M9</accession>
<protein>
    <submittedName>
        <fullName evidence="2">Uncharacterized protein</fullName>
    </submittedName>
</protein>
<feature type="compositionally biased region" description="Pro residues" evidence="1">
    <location>
        <begin position="426"/>
        <end position="435"/>
    </location>
</feature>
<dbReference type="Proteomes" id="UP000317835">
    <property type="component" value="Chromosome"/>
</dbReference>
<dbReference type="InterPro" id="IPR051425">
    <property type="entry name" value="Formin_Homology"/>
</dbReference>
<gene>
    <name evidence="2" type="ORF">ElP_37070</name>
</gene>
<dbReference type="PANTHER" id="PTHR45725">
    <property type="entry name" value="FORMIN HOMOLOGY 2 FAMILY MEMBER"/>
    <property type="match status" value="1"/>
</dbReference>
<evidence type="ECO:0000256" key="1">
    <source>
        <dbReference type="SAM" id="MobiDB-lite"/>
    </source>
</evidence>
<organism evidence="2 3">
    <name type="scientific">Tautonia plasticadhaerens</name>
    <dbReference type="NCBI Taxonomy" id="2527974"/>
    <lineage>
        <taxon>Bacteria</taxon>
        <taxon>Pseudomonadati</taxon>
        <taxon>Planctomycetota</taxon>
        <taxon>Planctomycetia</taxon>
        <taxon>Isosphaerales</taxon>
        <taxon>Isosphaeraceae</taxon>
        <taxon>Tautonia</taxon>
    </lineage>
</organism>
<evidence type="ECO:0000313" key="2">
    <source>
        <dbReference type="EMBL" id="QDV35799.1"/>
    </source>
</evidence>
<feature type="compositionally biased region" description="Pro residues" evidence="1">
    <location>
        <begin position="352"/>
        <end position="372"/>
    </location>
</feature>
<dbReference type="KEGG" id="tpla:ElP_37070"/>
<name>A0A518H4M9_9BACT</name>